<comment type="catalytic activity">
    <reaction evidence="1">
        <text>N(4)-(alpha-D-Glc-(1-&gt;2)-alpha-D-Glc-(1-&gt;3)-alpha-D-Glc-(1-&gt;3)-alpha-D-Man-(1-&gt;2)-alpha-D-Man-(1-&gt;2)-alpha-D-Man-(1-&gt;3)-[alpha-D-Man-(1-&gt;2)-alpha-D-Man-(1-&gt;3)-[alpha-D-Man-(1-&gt;2)-alpha-D-Man-(1-&gt;6)]-alpha-D-Man-(1-&gt;6)]-beta-D-Man-(1-&gt;4)-beta-D-GlcNAc-(1-&gt;4)-beta-D-GlcNAc)-L-asparaginyl-[protein] + H2O = N(4)-(alpha-D-Glc-(1-&gt;3)-alpha-D-Glc-(1-&gt;3)-alpha-D-Man-(1-&gt;2)-alpha-D-Man-(1-&gt;2)-alpha-D-Man-(1-&gt;3)-[alpha-D-Man-(1-&gt;2)-alpha-D-Man-(1-&gt;3)-[alpha-D-Man-(1-&gt;2)-alpha-D-Man-(1-&gt;6)]-alpha-D-Man-(1-&gt;6)]-beta-D-Man-(1-&gt;4)-beta-D-GlcNAc-(1-&gt;4)-beta-D-GlcNAc)-L-asparaginyl-[protein] + beta-D-glucose</text>
        <dbReference type="Rhea" id="RHEA:55988"/>
        <dbReference type="Rhea" id="RHEA-COMP:12806"/>
        <dbReference type="Rhea" id="RHEA-COMP:14355"/>
        <dbReference type="ChEBI" id="CHEBI:15377"/>
        <dbReference type="ChEBI" id="CHEBI:15903"/>
        <dbReference type="ChEBI" id="CHEBI:59082"/>
        <dbReference type="ChEBI" id="CHEBI:132537"/>
        <dbReference type="EC" id="3.2.1.106"/>
    </reaction>
</comment>
<dbReference type="PANTHER" id="PTHR10412:SF10">
    <property type="entry name" value="GLYCOSYL HYDROLASE FAMILY 63 C-TERMINAL DOMAIN-CONTAINING PROTEIN"/>
    <property type="match status" value="1"/>
</dbReference>
<gene>
    <name evidence="2" type="ORF">Cboi02_000621700</name>
</gene>
<dbReference type="EC" id="3.2.1.106" evidence="1"/>
<protein>
    <recommendedName>
        <fullName evidence="1">Mannosyl-oligosaccharide glucosidase</fullName>
        <ecNumber evidence="1">3.2.1.106</ecNumber>
    </recommendedName>
    <alternativeName>
        <fullName evidence="1">Glucosidase I</fullName>
    </alternativeName>
</protein>
<comment type="subcellular location">
    <subcellularLocation>
        <location evidence="1">Endoplasmic reticulum membrane</location>
        <topology evidence="1">Single-pass type II membrane protein</topology>
    </subcellularLocation>
</comment>
<dbReference type="AlphaFoldDB" id="A0A9W6WL12"/>
<dbReference type="PANTHER" id="PTHR10412">
    <property type="entry name" value="MANNOSYL-OLIGOSACCHARIDE GLUCOSIDASE"/>
    <property type="match status" value="1"/>
</dbReference>
<dbReference type="Proteomes" id="UP001165120">
    <property type="component" value="Unassembled WGS sequence"/>
</dbReference>
<keyword evidence="1" id="KW-0378">Hydrolase</keyword>
<dbReference type="GO" id="GO:0009311">
    <property type="term" value="P:oligosaccharide metabolic process"/>
    <property type="evidence" value="ECO:0007669"/>
    <property type="project" value="UniProtKB-UniRule"/>
</dbReference>
<comment type="pathway">
    <text evidence="1">Glycan metabolism; N-glycan degradation.</text>
</comment>
<reference evidence="2" key="1">
    <citation type="submission" date="2023-04" db="EMBL/GenBank/DDBJ databases">
        <title>Candida boidinii NBRC 10035.</title>
        <authorList>
            <person name="Ichikawa N."/>
            <person name="Sato H."/>
            <person name="Tonouchi N."/>
        </authorList>
    </citation>
    <scope>NUCLEOTIDE SEQUENCE</scope>
    <source>
        <strain evidence="2">NBRC 10035</strain>
    </source>
</reference>
<sequence length="362" mass="42913">MTLGETITNEEKKLEEDKNKTKFWRRWGPYLGERQWATVREDYSDNGDAWSAFPFEHSRSRVYRWGEDGLAGVSDNHQLICLSLALWNEKDDILKEKAFGLTNSQGNHGEDVKELYYYLDNTPTHSYMKYLYKYPTKKYPYKELIDENAKRSRQELEFEITDIKDLFKENNYFDILFEMAKSNDDPDELYFRITATNRSSEPAPLHIMPHILFRNTWSWDLNHPTETERPKFSKEFDDSNYSIKIDHFKLGNRRLIFAPAPGATENSPDVEPKLLFTENESNLERLYDVENKFKYVKDGFHDYIIDDVEDAVNPENFGTKACGWFHFDEIPPNENVTIRYKLTPIKDETDVEIDEEEFDLMN</sequence>
<dbReference type="GO" id="GO:0005789">
    <property type="term" value="C:endoplasmic reticulum membrane"/>
    <property type="evidence" value="ECO:0007669"/>
    <property type="project" value="UniProtKB-SubCell"/>
</dbReference>
<dbReference type="InterPro" id="IPR004888">
    <property type="entry name" value="Glycoside_hydrolase_63"/>
</dbReference>
<keyword evidence="1" id="KW-0256">Endoplasmic reticulum</keyword>
<keyword evidence="1" id="KW-0326">Glycosidase</keyword>
<dbReference type="EMBL" id="BSXN01003690">
    <property type="protein sequence ID" value="GME79774.1"/>
    <property type="molecule type" value="Genomic_DNA"/>
</dbReference>
<proteinExistence type="inferred from homology"/>
<evidence type="ECO:0000256" key="1">
    <source>
        <dbReference type="RuleBase" id="RU369107"/>
    </source>
</evidence>
<evidence type="ECO:0000313" key="2">
    <source>
        <dbReference type="EMBL" id="GME79774.1"/>
    </source>
</evidence>
<keyword evidence="3" id="KW-1185">Reference proteome</keyword>
<accession>A0A9W6WL12</accession>
<comment type="function">
    <text evidence="1">Cleaves the distal alpha 1,2-linked glucose residue from the Glc(3)Man(9)GlcNAc(2) oligosaccharide precursor.</text>
</comment>
<dbReference type="GO" id="GO:0006487">
    <property type="term" value="P:protein N-linked glycosylation"/>
    <property type="evidence" value="ECO:0007669"/>
    <property type="project" value="UniProtKB-UniRule"/>
</dbReference>
<evidence type="ECO:0000313" key="3">
    <source>
        <dbReference type="Proteomes" id="UP001165120"/>
    </source>
</evidence>
<comment type="caution">
    <text evidence="2">The sequence shown here is derived from an EMBL/GenBank/DDBJ whole genome shotgun (WGS) entry which is preliminary data.</text>
</comment>
<organism evidence="2 3">
    <name type="scientific">Candida boidinii</name>
    <name type="common">Yeast</name>
    <dbReference type="NCBI Taxonomy" id="5477"/>
    <lineage>
        <taxon>Eukaryota</taxon>
        <taxon>Fungi</taxon>
        <taxon>Dikarya</taxon>
        <taxon>Ascomycota</taxon>
        <taxon>Saccharomycotina</taxon>
        <taxon>Pichiomycetes</taxon>
        <taxon>Pichiales</taxon>
        <taxon>Pichiaceae</taxon>
        <taxon>Ogataea</taxon>
        <taxon>Ogataea/Candida clade</taxon>
    </lineage>
</organism>
<comment type="similarity">
    <text evidence="1">Belongs to the glycosyl hydrolase 63 family.</text>
</comment>
<dbReference type="GO" id="GO:0004573">
    <property type="term" value="F:Glc3Man9GlcNAc2 oligosaccharide glucosidase activity"/>
    <property type="evidence" value="ECO:0007669"/>
    <property type="project" value="UniProtKB-UniRule"/>
</dbReference>
<name>A0A9W6WL12_CANBO</name>
<keyword evidence="1" id="KW-0325">Glycoprotein</keyword>